<proteinExistence type="predicted"/>
<comment type="caution">
    <text evidence="1">The sequence shown here is derived from an EMBL/GenBank/DDBJ whole genome shotgun (WGS) entry which is preliminary data.</text>
</comment>
<sequence length="87" mass="9955">MINAGEIFYGWKTGVPEAMERVSTPIDTAAHSRTPLETAFTSTYIGRCHYAESYCSLSFGGFLCLLPHFTGKWPDFMHWGKIYWGRR</sequence>
<reference evidence="1" key="1">
    <citation type="journal article" date="2023" name="G3 (Bethesda)">
        <title>Whole genome assemblies of Zophobas morio and Tenebrio molitor.</title>
        <authorList>
            <person name="Kaur S."/>
            <person name="Stinson S.A."/>
            <person name="diCenzo G.C."/>
        </authorList>
    </citation>
    <scope>NUCLEOTIDE SEQUENCE</scope>
    <source>
        <strain evidence="1">QUZm001</strain>
    </source>
</reference>
<dbReference type="Proteomes" id="UP001168821">
    <property type="component" value="Unassembled WGS sequence"/>
</dbReference>
<accession>A0AA38MQT7</accession>
<evidence type="ECO:0000313" key="1">
    <source>
        <dbReference type="EMBL" id="KAJ3664477.1"/>
    </source>
</evidence>
<dbReference type="EMBL" id="JALNTZ010000001">
    <property type="protein sequence ID" value="KAJ3664477.1"/>
    <property type="molecule type" value="Genomic_DNA"/>
</dbReference>
<organism evidence="1 2">
    <name type="scientific">Zophobas morio</name>
    <dbReference type="NCBI Taxonomy" id="2755281"/>
    <lineage>
        <taxon>Eukaryota</taxon>
        <taxon>Metazoa</taxon>
        <taxon>Ecdysozoa</taxon>
        <taxon>Arthropoda</taxon>
        <taxon>Hexapoda</taxon>
        <taxon>Insecta</taxon>
        <taxon>Pterygota</taxon>
        <taxon>Neoptera</taxon>
        <taxon>Endopterygota</taxon>
        <taxon>Coleoptera</taxon>
        <taxon>Polyphaga</taxon>
        <taxon>Cucujiformia</taxon>
        <taxon>Tenebrionidae</taxon>
        <taxon>Zophobas</taxon>
    </lineage>
</organism>
<evidence type="ECO:0000313" key="2">
    <source>
        <dbReference type="Proteomes" id="UP001168821"/>
    </source>
</evidence>
<protein>
    <submittedName>
        <fullName evidence="1">Uncharacterized protein</fullName>
    </submittedName>
</protein>
<keyword evidence="2" id="KW-1185">Reference proteome</keyword>
<gene>
    <name evidence="1" type="ORF">Zmor_000040</name>
</gene>
<name>A0AA38MQT7_9CUCU</name>
<dbReference type="AlphaFoldDB" id="A0AA38MQT7"/>